<feature type="domain" description="TIR" evidence="2">
    <location>
        <begin position="5"/>
        <end position="163"/>
    </location>
</feature>
<reference evidence="3 4" key="1">
    <citation type="submission" date="2019-09" db="EMBL/GenBank/DDBJ databases">
        <title>NBRP : Genome information of microbial organism related human and environment.</title>
        <authorList>
            <person name="Hattori M."/>
            <person name="Oshima K."/>
            <person name="Inaba H."/>
            <person name="Suda W."/>
            <person name="Sakamoto M."/>
            <person name="Iino T."/>
            <person name="Kitahara M."/>
            <person name="Oshida Y."/>
            <person name="Iida T."/>
            <person name="Kudo T."/>
            <person name="Itoh T."/>
            <person name="Ohkuma M."/>
        </authorList>
    </citation>
    <scope>NUCLEOTIDE SEQUENCE [LARGE SCALE GENOMIC DNA]</scope>
    <source>
        <strain evidence="3 4">Hi-2</strain>
    </source>
</reference>
<keyword evidence="1" id="KW-1133">Transmembrane helix</keyword>
<dbReference type="InterPro" id="IPR035897">
    <property type="entry name" value="Toll_tir_struct_dom_sf"/>
</dbReference>
<dbReference type="InterPro" id="IPR000157">
    <property type="entry name" value="TIR_dom"/>
</dbReference>
<gene>
    <name evidence="3" type="ORF">JCM17844_30010</name>
</gene>
<dbReference type="InterPro" id="IPR011990">
    <property type="entry name" value="TPR-like_helical_dom_sf"/>
</dbReference>
<keyword evidence="1" id="KW-0472">Membrane</keyword>
<organism evidence="3 4">
    <name type="scientific">Iodidimonas gelatinilytica</name>
    <dbReference type="NCBI Taxonomy" id="1236966"/>
    <lineage>
        <taxon>Bacteria</taxon>
        <taxon>Pseudomonadati</taxon>
        <taxon>Pseudomonadota</taxon>
        <taxon>Alphaproteobacteria</taxon>
        <taxon>Iodidimonadales</taxon>
        <taxon>Iodidimonadaceae</taxon>
        <taxon>Iodidimonas</taxon>
    </lineage>
</organism>
<keyword evidence="1" id="KW-0812">Transmembrane</keyword>
<dbReference type="EMBL" id="BKCL01000021">
    <property type="protein sequence ID" value="GEQ99364.1"/>
    <property type="molecule type" value="Genomic_DNA"/>
</dbReference>
<dbReference type="PROSITE" id="PS50104">
    <property type="entry name" value="TIR"/>
    <property type="match status" value="1"/>
</dbReference>
<evidence type="ECO:0000259" key="2">
    <source>
        <dbReference type="PROSITE" id="PS50104"/>
    </source>
</evidence>
<dbReference type="RefSeq" id="WP_150001472.1">
    <property type="nucleotide sequence ID" value="NZ_BKCL01000021.1"/>
</dbReference>
<name>A0A5A7MUW5_9PROT</name>
<proteinExistence type="predicted"/>
<dbReference type="SUPFAM" id="SSF48452">
    <property type="entry name" value="TPR-like"/>
    <property type="match status" value="1"/>
</dbReference>
<evidence type="ECO:0000313" key="3">
    <source>
        <dbReference type="EMBL" id="GEQ99364.1"/>
    </source>
</evidence>
<sequence length="714" mass="80722">MAGPFRYKAFISYSHLDKKWGRWLLRTLENYRIPKHLVGENSAYGPIPGRLLPIFQDREELPAASDLSAAVRAALHASEFLIVLCSPRSAASHWVNQEIVEFKKRHGEHRILAVIIDGIPFASEGDTPPLECFPPALRRKLGPDGTLSNQKAEPIAADIRASGDGRRLGRLKLIAGMIGVSLDDLVQRDLQRRQKRVTAITLFSLIAVLAMVVLTIAATDARRVAELRRSEAEGLVEFMLTDLREKLEPVGRLEALDSVASKAIGYYAEQRLEQMPDDSVGRRARALLLLGEIDALKGKINDAEEMFQSAWNDTSVLLSKSPDDPRRIFDHAQSVYWLGFVDWQRGQWAEAEKAFRTYKTLANRMVTIEPDNLDYVLEQAYTDNLLGMLYLRNLDRPRDAIAAFERVLKGYKRVYAGRMNERKAVIALADANSWLSEALAVTGHLKNAEDRIAEQLAIYTPYLAANPEDFSVKDRHLWGQLRMVMSLFNRGKTITALALVKNTVEDAVKLVDHDPENTDWIRIAAVAYMRQAGFLLTLDRIGDGAEALKKAEEYEARLREKRAFLPVHWRVTTEYRLDLLRAQLSLKQNDPEAALSPLETMLSEIPDLEDEESSSELLNNFTIAAHHAYGDALSALGRKNDALQHWHRVVELTSDSYPDLIAYISDLRARCLLRLGRVEEAAMVVQELRERGYAQADFMEFFKLERSDVQHAAE</sequence>
<dbReference type="Pfam" id="PF13676">
    <property type="entry name" value="TIR_2"/>
    <property type="match status" value="1"/>
</dbReference>
<protein>
    <recommendedName>
        <fullName evidence="2">TIR domain-containing protein</fullName>
    </recommendedName>
</protein>
<dbReference type="SUPFAM" id="SSF52200">
    <property type="entry name" value="Toll/Interleukin receptor TIR domain"/>
    <property type="match status" value="1"/>
</dbReference>
<evidence type="ECO:0000256" key="1">
    <source>
        <dbReference type="SAM" id="Phobius"/>
    </source>
</evidence>
<dbReference type="Proteomes" id="UP000322084">
    <property type="component" value="Unassembled WGS sequence"/>
</dbReference>
<accession>A0A5A7MUW5</accession>
<evidence type="ECO:0000313" key="4">
    <source>
        <dbReference type="Proteomes" id="UP000322084"/>
    </source>
</evidence>
<dbReference type="GO" id="GO:0007165">
    <property type="term" value="P:signal transduction"/>
    <property type="evidence" value="ECO:0007669"/>
    <property type="project" value="InterPro"/>
</dbReference>
<dbReference type="Gene3D" id="1.25.40.10">
    <property type="entry name" value="Tetratricopeptide repeat domain"/>
    <property type="match status" value="2"/>
</dbReference>
<feature type="transmembrane region" description="Helical" evidence="1">
    <location>
        <begin position="197"/>
        <end position="218"/>
    </location>
</feature>
<dbReference type="Gene3D" id="3.40.50.10140">
    <property type="entry name" value="Toll/interleukin-1 receptor homology (TIR) domain"/>
    <property type="match status" value="1"/>
</dbReference>
<comment type="caution">
    <text evidence="3">The sequence shown here is derived from an EMBL/GenBank/DDBJ whole genome shotgun (WGS) entry which is preliminary data.</text>
</comment>
<dbReference type="AlphaFoldDB" id="A0A5A7MUW5"/>